<organism evidence="2 3">
    <name type="scientific">Methanoregula boonei (strain DSM 21154 / JCM 14090 / 6A8)</name>
    <dbReference type="NCBI Taxonomy" id="456442"/>
    <lineage>
        <taxon>Archaea</taxon>
        <taxon>Methanobacteriati</taxon>
        <taxon>Methanobacteriota</taxon>
        <taxon>Stenosarchaea group</taxon>
        <taxon>Methanomicrobia</taxon>
        <taxon>Methanomicrobiales</taxon>
        <taxon>Methanoregulaceae</taxon>
        <taxon>Methanoregula</taxon>
    </lineage>
</organism>
<dbReference type="AlphaFoldDB" id="A7I825"/>
<evidence type="ECO:0000313" key="3">
    <source>
        <dbReference type="Proteomes" id="UP000002408"/>
    </source>
</evidence>
<dbReference type="InterPro" id="IPR012675">
    <property type="entry name" value="Beta-grasp_dom_sf"/>
</dbReference>
<keyword evidence="3" id="KW-1185">Reference proteome</keyword>
<dbReference type="InterPro" id="IPR041414">
    <property type="entry name" value="Raco-like_middle"/>
</dbReference>
<sequence>MEQPDAPVIRVIFQPMNRVVTVPSGTSLLSAIVLAGLTIESICGGKGTCGKCRVILNSGSCTDAPDTVTGCRLTRKEREAGYHLACQVTVLSDAEFTIPVESRIDSPQILVTKPAVAGTVEPMVMQYLVELFPIEGLPVASQSVRFAGYSGLRPRMTDEQYHALLDPDTPQTALLSTLHSPPKVLAFLPAENPVRLYGVAIDLGTTTVVGCLARLDTGEILATASTLNRQITYGEELLTRIGYAASPAGLATLQKSAAAAINDVIATLALNAGVEPTAIFALTIAGNTVMNHLLCGLDPHYLELADAEVSRVPLIRTAQGLGLLANPAAEVYCLPNVSRFVGGDAIGDMITAGMQESDDLSLMVDLGTNGEIVLGDRHWSASVSCASGPAFEGAGIRAGMRAMKGAIDHVEGDPTTGKIRWTTIGAAPPRGICGSGIVDLAVALVETGALDFAGKFDSTSPRVRAGPDGAEYLLVRDDESGTGREIVITQQDIDYLMDSKAAACGAIAVLLKRYKHTVGDVRHLYLAGAFGAYTNIEKAVRFGILPWFPAATVHMIGNGSLSGAYACLVSEKSRAAAESMARHMVYIDLMTDTAFAEEYAAALYIPGRPDLFPSK</sequence>
<dbReference type="InterPro" id="IPR001041">
    <property type="entry name" value="2Fe-2S_ferredoxin-type"/>
</dbReference>
<dbReference type="InterPro" id="IPR036010">
    <property type="entry name" value="2Fe-2S_ferredoxin-like_sf"/>
</dbReference>
<dbReference type="SUPFAM" id="SSF54292">
    <property type="entry name" value="2Fe-2S ferredoxin-like"/>
    <property type="match status" value="1"/>
</dbReference>
<evidence type="ECO:0000259" key="1">
    <source>
        <dbReference type="PROSITE" id="PS51085"/>
    </source>
</evidence>
<dbReference type="OrthoDB" id="31557at2157"/>
<accession>A7I825</accession>
<dbReference type="eggNOG" id="arCOG02035">
    <property type="taxonomic scope" value="Archaea"/>
</dbReference>
<dbReference type="Gene3D" id="3.30.420.480">
    <property type="entry name" value="Domain of unknown function (DUF4445)"/>
    <property type="match status" value="1"/>
</dbReference>
<dbReference type="CDD" id="cd00207">
    <property type="entry name" value="fer2"/>
    <property type="match status" value="1"/>
</dbReference>
<dbReference type="Proteomes" id="UP000002408">
    <property type="component" value="Chromosome"/>
</dbReference>
<dbReference type="Pfam" id="PF00111">
    <property type="entry name" value="Fer2"/>
    <property type="match status" value="1"/>
</dbReference>
<name>A7I825_METB6</name>
<dbReference type="InterPro" id="IPR027980">
    <property type="entry name" value="RACo_C"/>
</dbReference>
<protein>
    <submittedName>
        <fullName evidence="2">Ferredoxin</fullName>
    </submittedName>
</protein>
<dbReference type="GO" id="GO:0051536">
    <property type="term" value="F:iron-sulfur cluster binding"/>
    <property type="evidence" value="ECO:0007669"/>
    <property type="project" value="InterPro"/>
</dbReference>
<dbReference type="InterPro" id="IPR042259">
    <property type="entry name" value="Raco-like_middle_sf"/>
</dbReference>
<dbReference type="PANTHER" id="PTHR42895">
    <property type="entry name" value="IRON-SULFUR CLUSTER-BINDING PROTEIN-RELATED"/>
    <property type="match status" value="1"/>
</dbReference>
<dbReference type="PROSITE" id="PS51085">
    <property type="entry name" value="2FE2S_FER_2"/>
    <property type="match status" value="1"/>
</dbReference>
<dbReference type="HOGENOM" id="CLU_019091_0_0_2"/>
<dbReference type="EMBL" id="CP000780">
    <property type="protein sequence ID" value="ABS55886.1"/>
    <property type="molecule type" value="Genomic_DNA"/>
</dbReference>
<dbReference type="Pfam" id="PF14574">
    <property type="entry name" value="RACo_C_ter"/>
    <property type="match status" value="1"/>
</dbReference>
<reference evidence="3" key="1">
    <citation type="journal article" date="2015" name="Microbiology">
        <title>Genome of Methanoregula boonei 6A8 reveals adaptations to oligotrophic peatland environments.</title>
        <authorList>
            <person name="Braeuer S."/>
            <person name="Cadillo-Quiroz H."/>
            <person name="Kyrpides N."/>
            <person name="Woyke T."/>
            <person name="Goodwin L."/>
            <person name="Detter C."/>
            <person name="Podell S."/>
            <person name="Yavitt J.B."/>
            <person name="Zinder S.H."/>
        </authorList>
    </citation>
    <scope>NUCLEOTIDE SEQUENCE [LARGE SCALE GENOMIC DNA]</scope>
    <source>
        <strain evidence="3">DSM 21154 / JCM 14090 / 6A8</strain>
    </source>
</reference>
<dbReference type="Gene3D" id="3.10.20.30">
    <property type="match status" value="1"/>
</dbReference>
<feature type="domain" description="2Fe-2S ferredoxin-type" evidence="1">
    <location>
        <begin position="7"/>
        <end position="104"/>
    </location>
</feature>
<dbReference type="PANTHER" id="PTHR42895:SF2">
    <property type="entry name" value="IRON-SULFUR CLUSTER PROTEIN"/>
    <property type="match status" value="1"/>
</dbReference>
<gene>
    <name evidence="2" type="ordered locus">Mboo_1368</name>
</gene>
<dbReference type="KEGG" id="mbn:Mboo_1368"/>
<dbReference type="InterPro" id="IPR052911">
    <property type="entry name" value="Corrinoid_activation_enz"/>
</dbReference>
<dbReference type="RefSeq" id="WP_012106919.1">
    <property type="nucleotide sequence ID" value="NC_009712.1"/>
</dbReference>
<evidence type="ECO:0000313" key="2">
    <source>
        <dbReference type="EMBL" id="ABS55886.1"/>
    </source>
</evidence>
<dbReference type="Pfam" id="PF17651">
    <property type="entry name" value="Raco_middle"/>
    <property type="match status" value="1"/>
</dbReference>
<dbReference type="STRING" id="456442.Mboo_1368"/>
<dbReference type="GeneID" id="5412125"/>
<proteinExistence type="predicted"/>